<dbReference type="KEGG" id="slau:SLA_6480"/>
<dbReference type="AlphaFoldDB" id="A0A160P687"/>
<gene>
    <name evidence="2" type="ORF">SLA_6480</name>
</gene>
<name>A0A160P687_STRLU</name>
<evidence type="ECO:0000256" key="1">
    <source>
        <dbReference type="SAM" id="SignalP"/>
    </source>
</evidence>
<reference evidence="2 3" key="1">
    <citation type="journal article" date="2016" name="Genome Announc.">
        <title>Complete Genome Sequence of Thiostrepton-Producing Streptomyces laurentii ATCC 31255.</title>
        <authorList>
            <person name="Doi K."/>
            <person name="Fujino Y."/>
            <person name="Nagayoshi Y."/>
            <person name="Ohshima T."/>
            <person name="Ogata S."/>
        </authorList>
    </citation>
    <scope>NUCLEOTIDE SEQUENCE [LARGE SCALE GENOMIC DNA]</scope>
    <source>
        <strain evidence="2 3">ATCC 31255</strain>
    </source>
</reference>
<dbReference type="EMBL" id="AP017424">
    <property type="protein sequence ID" value="BAU87347.1"/>
    <property type="molecule type" value="Genomic_DNA"/>
</dbReference>
<keyword evidence="1" id="KW-0732">Signal</keyword>
<feature type="chain" id="PRO_5007818500" description="Peptidase inhibitor family I36" evidence="1">
    <location>
        <begin position="32"/>
        <end position="121"/>
    </location>
</feature>
<keyword evidence="3" id="KW-1185">Reference proteome</keyword>
<dbReference type="RefSeq" id="WP_359878711.1">
    <property type="nucleotide sequence ID" value="NZ_JBEYHT010000030.1"/>
</dbReference>
<organism evidence="2 3">
    <name type="scientific">Streptomyces laurentii</name>
    <dbReference type="NCBI Taxonomy" id="39478"/>
    <lineage>
        <taxon>Bacteria</taxon>
        <taxon>Bacillati</taxon>
        <taxon>Actinomycetota</taxon>
        <taxon>Actinomycetes</taxon>
        <taxon>Kitasatosporales</taxon>
        <taxon>Streptomycetaceae</taxon>
        <taxon>Streptomyces</taxon>
    </lineage>
</organism>
<sequence length="121" mass="12640">MNNFTRAVAGGAAAVALAGGLLGTSAGSASADAGDCARGAVCIYPEGTGIETSKPTNAYWSRGVHQLYGQYNWHFVFNRQTDGWTVRLCKGSNGTNCGAKIEAGWAVWANLTDINSILIEP</sequence>
<protein>
    <recommendedName>
        <fullName evidence="4">Peptidase inhibitor family I36</fullName>
    </recommendedName>
</protein>
<evidence type="ECO:0000313" key="3">
    <source>
        <dbReference type="Proteomes" id="UP000217676"/>
    </source>
</evidence>
<evidence type="ECO:0000313" key="2">
    <source>
        <dbReference type="EMBL" id="BAU87347.1"/>
    </source>
</evidence>
<accession>A0A160P687</accession>
<dbReference type="Proteomes" id="UP000217676">
    <property type="component" value="Chromosome"/>
</dbReference>
<evidence type="ECO:0008006" key="4">
    <source>
        <dbReference type="Google" id="ProtNLM"/>
    </source>
</evidence>
<feature type="signal peptide" evidence="1">
    <location>
        <begin position="1"/>
        <end position="31"/>
    </location>
</feature>
<proteinExistence type="predicted"/>